<keyword evidence="9" id="KW-0406">Ion transport</keyword>
<keyword evidence="18" id="KW-1185">Reference proteome</keyword>
<evidence type="ECO:0000256" key="11">
    <source>
        <dbReference type="ARBA" id="ARBA00023136"/>
    </source>
</evidence>
<protein>
    <recommendedName>
        <fullName evidence="14">Nickel import system ATP-binding protein NikD</fullName>
        <ecNumber evidence="13">7.2.2.11</ecNumber>
    </recommendedName>
</protein>
<dbReference type="NCBIfam" id="TIGR01727">
    <property type="entry name" value="oligo_HPY"/>
    <property type="match status" value="1"/>
</dbReference>
<dbReference type="PROSITE" id="PS50893">
    <property type="entry name" value="ABC_TRANSPORTER_2"/>
    <property type="match status" value="1"/>
</dbReference>
<name>A0A1M4V131_9CLOT</name>
<feature type="domain" description="ABC transporter" evidence="16">
    <location>
        <begin position="7"/>
        <end position="254"/>
    </location>
</feature>
<dbReference type="PANTHER" id="PTHR43297">
    <property type="entry name" value="OLIGOPEPTIDE TRANSPORT ATP-BINDING PROTEIN APPD"/>
    <property type="match status" value="1"/>
</dbReference>
<dbReference type="EC" id="7.2.2.11" evidence="13"/>
<evidence type="ECO:0000313" key="18">
    <source>
        <dbReference type="Proteomes" id="UP000184245"/>
    </source>
</evidence>
<comment type="similarity">
    <text evidence="2">Belongs to the ABC transporter superfamily.</text>
</comment>
<dbReference type="InterPro" id="IPR003439">
    <property type="entry name" value="ABC_transporter-like_ATP-bd"/>
</dbReference>
<evidence type="ECO:0000256" key="9">
    <source>
        <dbReference type="ARBA" id="ARBA00023065"/>
    </source>
</evidence>
<evidence type="ECO:0000256" key="14">
    <source>
        <dbReference type="ARBA" id="ARBA00044143"/>
    </source>
</evidence>
<evidence type="ECO:0000256" key="6">
    <source>
        <dbReference type="ARBA" id="ARBA00022741"/>
    </source>
</evidence>
<dbReference type="STRING" id="1122155.SAMN02745158_01074"/>
<dbReference type="Gene3D" id="3.40.50.300">
    <property type="entry name" value="P-loop containing nucleotide triphosphate hydrolases"/>
    <property type="match status" value="1"/>
</dbReference>
<dbReference type="InterPro" id="IPR017871">
    <property type="entry name" value="ABC_transporter-like_CS"/>
</dbReference>
<dbReference type="OrthoDB" id="9806285at2"/>
<keyword evidence="8" id="KW-1278">Translocase</keyword>
<keyword evidence="6" id="KW-0547">Nucleotide-binding</keyword>
<keyword evidence="10" id="KW-0921">Nickel transport</keyword>
<dbReference type="GO" id="GO:0005524">
    <property type="term" value="F:ATP binding"/>
    <property type="evidence" value="ECO:0007669"/>
    <property type="project" value="UniProtKB-KW"/>
</dbReference>
<evidence type="ECO:0000256" key="5">
    <source>
        <dbReference type="ARBA" id="ARBA00022596"/>
    </source>
</evidence>
<dbReference type="AlphaFoldDB" id="A0A1M4V131"/>
<comment type="subunit">
    <text evidence="12">The complex is composed of two ATP-binding proteins (NikD and NikE), two transmembrane proteins (NikB and NikC) and a solute-binding protein (NikA).</text>
</comment>
<dbReference type="SUPFAM" id="SSF52540">
    <property type="entry name" value="P-loop containing nucleoside triphosphate hydrolases"/>
    <property type="match status" value="1"/>
</dbReference>
<reference evidence="17 18" key="1">
    <citation type="submission" date="2016-11" db="EMBL/GenBank/DDBJ databases">
        <authorList>
            <person name="Jaros S."/>
            <person name="Januszkiewicz K."/>
            <person name="Wedrychowicz H."/>
        </authorList>
    </citation>
    <scope>NUCLEOTIDE SEQUENCE [LARGE SCALE GENOMIC DNA]</scope>
    <source>
        <strain evidence="17 18">DSM 17459</strain>
    </source>
</reference>
<comment type="subcellular location">
    <subcellularLocation>
        <location evidence="1">Cell membrane</location>
        <topology evidence="1">Peripheral membrane protein</topology>
    </subcellularLocation>
</comment>
<keyword evidence="7 17" id="KW-0067">ATP-binding</keyword>
<keyword evidence="11" id="KW-0472">Membrane</keyword>
<evidence type="ECO:0000259" key="16">
    <source>
        <dbReference type="PROSITE" id="PS50893"/>
    </source>
</evidence>
<dbReference type="PROSITE" id="PS00211">
    <property type="entry name" value="ABC_TRANSPORTER_1"/>
    <property type="match status" value="1"/>
</dbReference>
<dbReference type="GO" id="GO:0016887">
    <property type="term" value="F:ATP hydrolysis activity"/>
    <property type="evidence" value="ECO:0007669"/>
    <property type="project" value="InterPro"/>
</dbReference>
<sequence>MKDLLQVKDLNVGFLVGKREVQVLRNVSFSIGEGEILGVIGETGCGKSVTGSAVLRLLPENALVKGEILYKGKEILYMEEENYRELRGKEISAIPQSPGTSLNPMMKVGNQVAECITGKEIRKRESVRTAVNDIFRRLQLPGKDRCYGNYPWELSGGMCQRVLIGMGMITHARLLIVDEPTKAIDWALRKEVADILLRLKQEMGCAMMMITHDIGVASYVADRVAVMYCGEIVEVGKTEDILHHPIHPYTRGLIRAMPANGFEVMEGFMPSFSDLPEGCNFCTRCRYRDTVCSRPQEMEEADAGHWVRCRRWGEIIKSREEQLCS</sequence>
<dbReference type="Pfam" id="PF00005">
    <property type="entry name" value="ABC_tran"/>
    <property type="match status" value="1"/>
</dbReference>
<evidence type="ECO:0000256" key="12">
    <source>
        <dbReference type="ARBA" id="ARBA00038669"/>
    </source>
</evidence>
<evidence type="ECO:0000313" key="17">
    <source>
        <dbReference type="EMBL" id="SHE62686.1"/>
    </source>
</evidence>
<dbReference type="GO" id="GO:0005886">
    <property type="term" value="C:plasma membrane"/>
    <property type="evidence" value="ECO:0007669"/>
    <property type="project" value="UniProtKB-SubCell"/>
</dbReference>
<dbReference type="SMART" id="SM00382">
    <property type="entry name" value="AAA"/>
    <property type="match status" value="1"/>
</dbReference>
<dbReference type="InterPro" id="IPR003593">
    <property type="entry name" value="AAA+_ATPase"/>
</dbReference>
<keyword evidence="4" id="KW-1003">Cell membrane</keyword>
<dbReference type="InterPro" id="IPR027417">
    <property type="entry name" value="P-loop_NTPase"/>
</dbReference>
<dbReference type="InterPro" id="IPR013563">
    <property type="entry name" value="Oligopep_ABC_C"/>
</dbReference>
<evidence type="ECO:0000256" key="4">
    <source>
        <dbReference type="ARBA" id="ARBA00022475"/>
    </source>
</evidence>
<keyword evidence="3" id="KW-0813">Transport</keyword>
<dbReference type="PANTHER" id="PTHR43297:SF13">
    <property type="entry name" value="NICKEL ABC TRANSPORTER, ATP-BINDING PROTEIN"/>
    <property type="match status" value="1"/>
</dbReference>
<dbReference type="EMBL" id="FQVI01000003">
    <property type="protein sequence ID" value="SHE62686.1"/>
    <property type="molecule type" value="Genomic_DNA"/>
</dbReference>
<dbReference type="Pfam" id="PF08352">
    <property type="entry name" value="oligo_HPY"/>
    <property type="match status" value="1"/>
</dbReference>
<dbReference type="Proteomes" id="UP000184245">
    <property type="component" value="Unassembled WGS sequence"/>
</dbReference>
<evidence type="ECO:0000256" key="8">
    <source>
        <dbReference type="ARBA" id="ARBA00022967"/>
    </source>
</evidence>
<evidence type="ECO:0000256" key="3">
    <source>
        <dbReference type="ARBA" id="ARBA00022448"/>
    </source>
</evidence>
<evidence type="ECO:0000256" key="7">
    <source>
        <dbReference type="ARBA" id="ARBA00022840"/>
    </source>
</evidence>
<evidence type="ECO:0000256" key="10">
    <source>
        <dbReference type="ARBA" id="ARBA00023112"/>
    </source>
</evidence>
<dbReference type="RefSeq" id="WP_072849626.1">
    <property type="nucleotide sequence ID" value="NZ_FQVI01000003.1"/>
</dbReference>
<evidence type="ECO:0000256" key="2">
    <source>
        <dbReference type="ARBA" id="ARBA00005417"/>
    </source>
</evidence>
<organism evidence="17 18">
    <name type="scientific">Lactonifactor longoviformis DSM 17459</name>
    <dbReference type="NCBI Taxonomy" id="1122155"/>
    <lineage>
        <taxon>Bacteria</taxon>
        <taxon>Bacillati</taxon>
        <taxon>Bacillota</taxon>
        <taxon>Clostridia</taxon>
        <taxon>Eubacteriales</taxon>
        <taxon>Clostridiaceae</taxon>
        <taxon>Lactonifactor</taxon>
    </lineage>
</organism>
<evidence type="ECO:0000256" key="15">
    <source>
        <dbReference type="ARBA" id="ARBA00048610"/>
    </source>
</evidence>
<accession>A0A1M4V131</accession>
<dbReference type="GO" id="GO:0015413">
    <property type="term" value="F:ABC-type nickel transporter activity"/>
    <property type="evidence" value="ECO:0007669"/>
    <property type="project" value="UniProtKB-EC"/>
</dbReference>
<dbReference type="InterPro" id="IPR050388">
    <property type="entry name" value="ABC_Ni/Peptide_Import"/>
</dbReference>
<dbReference type="CDD" id="cd03257">
    <property type="entry name" value="ABC_NikE_OppD_transporters"/>
    <property type="match status" value="1"/>
</dbReference>
<dbReference type="GO" id="GO:0015833">
    <property type="term" value="P:peptide transport"/>
    <property type="evidence" value="ECO:0007669"/>
    <property type="project" value="InterPro"/>
</dbReference>
<gene>
    <name evidence="17" type="ORF">SAMN02745158_01074</name>
</gene>
<keyword evidence="5" id="KW-0533">Nickel</keyword>
<dbReference type="FunFam" id="3.40.50.300:FF:000016">
    <property type="entry name" value="Oligopeptide ABC transporter ATP-binding component"/>
    <property type="match status" value="1"/>
</dbReference>
<proteinExistence type="inferred from homology"/>
<comment type="catalytic activity">
    <reaction evidence="15">
        <text>Ni(2+)(out) + ATP + H2O = Ni(2+)(in) + ADP + phosphate + H(+)</text>
        <dbReference type="Rhea" id="RHEA:15557"/>
        <dbReference type="ChEBI" id="CHEBI:15377"/>
        <dbReference type="ChEBI" id="CHEBI:15378"/>
        <dbReference type="ChEBI" id="CHEBI:30616"/>
        <dbReference type="ChEBI" id="CHEBI:43474"/>
        <dbReference type="ChEBI" id="CHEBI:49786"/>
        <dbReference type="ChEBI" id="CHEBI:456216"/>
        <dbReference type="EC" id="7.2.2.11"/>
    </reaction>
    <physiologicalReaction direction="left-to-right" evidence="15">
        <dbReference type="Rhea" id="RHEA:15558"/>
    </physiologicalReaction>
</comment>
<evidence type="ECO:0000256" key="13">
    <source>
        <dbReference type="ARBA" id="ARBA00039098"/>
    </source>
</evidence>
<evidence type="ECO:0000256" key="1">
    <source>
        <dbReference type="ARBA" id="ARBA00004202"/>
    </source>
</evidence>